<dbReference type="AlphaFoldDB" id="A0A0F9HN82"/>
<feature type="transmembrane region" description="Helical" evidence="1">
    <location>
        <begin position="36"/>
        <end position="53"/>
    </location>
</feature>
<proteinExistence type="predicted"/>
<feature type="transmembrane region" description="Helical" evidence="1">
    <location>
        <begin position="59"/>
        <end position="78"/>
    </location>
</feature>
<reference evidence="2" key="1">
    <citation type="journal article" date="2015" name="Nature">
        <title>Complex archaea that bridge the gap between prokaryotes and eukaryotes.</title>
        <authorList>
            <person name="Spang A."/>
            <person name="Saw J.H."/>
            <person name="Jorgensen S.L."/>
            <person name="Zaremba-Niedzwiedzka K."/>
            <person name="Martijn J."/>
            <person name="Lind A.E."/>
            <person name="van Eijk R."/>
            <person name="Schleper C."/>
            <person name="Guy L."/>
            <person name="Ettema T.J."/>
        </authorList>
    </citation>
    <scope>NUCLEOTIDE SEQUENCE</scope>
</reference>
<organism evidence="2">
    <name type="scientific">marine sediment metagenome</name>
    <dbReference type="NCBI Taxonomy" id="412755"/>
    <lineage>
        <taxon>unclassified sequences</taxon>
        <taxon>metagenomes</taxon>
        <taxon>ecological metagenomes</taxon>
    </lineage>
</organism>
<evidence type="ECO:0000256" key="1">
    <source>
        <dbReference type="SAM" id="Phobius"/>
    </source>
</evidence>
<evidence type="ECO:0000313" key="2">
    <source>
        <dbReference type="EMBL" id="KKM16741.1"/>
    </source>
</evidence>
<comment type="caution">
    <text evidence="2">The sequence shown here is derived from an EMBL/GenBank/DDBJ whole genome shotgun (WGS) entry which is preliminary data.</text>
</comment>
<feature type="transmembrane region" description="Helical" evidence="1">
    <location>
        <begin position="6"/>
        <end position="24"/>
    </location>
</feature>
<name>A0A0F9HN82_9ZZZZ</name>
<gene>
    <name evidence="2" type="ORF">LCGC14_1682780</name>
</gene>
<dbReference type="EMBL" id="LAZR01014608">
    <property type="protein sequence ID" value="KKM16741.1"/>
    <property type="molecule type" value="Genomic_DNA"/>
</dbReference>
<keyword evidence="1" id="KW-0472">Membrane</keyword>
<keyword evidence="1" id="KW-0812">Transmembrane</keyword>
<accession>A0A0F9HN82</accession>
<sequence length="85" mass="9690">MTFDWVTAATIFVGYCTLDWLYTIYTLSIVAHRKMLAANVGVVLYALSAYGVVNYVDDWRYVMPMCAGGWLGTFLSVWHQQLKGR</sequence>
<keyword evidence="1" id="KW-1133">Transmembrane helix</keyword>
<protein>
    <submittedName>
        <fullName evidence="2">Uncharacterized protein</fullName>
    </submittedName>
</protein>